<dbReference type="OrthoDB" id="5118753at2"/>
<dbReference type="RefSeq" id="WP_119974939.1">
    <property type="nucleotide sequence ID" value="NZ_JBHSQA010000012.1"/>
</dbReference>
<proteinExistence type="predicted"/>
<accession>A0A3A5MGZ4</accession>
<protein>
    <submittedName>
        <fullName evidence="1">Uncharacterized protein</fullName>
    </submittedName>
</protein>
<name>A0A3A5MGZ4_9MICO</name>
<reference evidence="1 2" key="1">
    <citation type="submission" date="2018-09" db="EMBL/GenBank/DDBJ databases">
        <title>Novel species of Cryobacterium.</title>
        <authorList>
            <person name="Liu Q."/>
            <person name="Xin Y.-H."/>
        </authorList>
    </citation>
    <scope>NUCLEOTIDE SEQUENCE [LARGE SCALE GENOMIC DNA]</scope>
    <source>
        <strain evidence="1 2">Hh39</strain>
    </source>
</reference>
<dbReference type="EMBL" id="QZVS01000085">
    <property type="protein sequence ID" value="RJT88131.1"/>
    <property type="molecule type" value="Genomic_DNA"/>
</dbReference>
<organism evidence="1 2">
    <name type="scientific">Cryobacterium melibiosiphilum</name>
    <dbReference type="NCBI Taxonomy" id="995039"/>
    <lineage>
        <taxon>Bacteria</taxon>
        <taxon>Bacillati</taxon>
        <taxon>Actinomycetota</taxon>
        <taxon>Actinomycetes</taxon>
        <taxon>Micrococcales</taxon>
        <taxon>Microbacteriaceae</taxon>
        <taxon>Cryobacterium</taxon>
    </lineage>
</organism>
<keyword evidence="2" id="KW-1185">Reference proteome</keyword>
<dbReference type="AlphaFoldDB" id="A0A3A5MGZ4"/>
<evidence type="ECO:0000313" key="1">
    <source>
        <dbReference type="EMBL" id="RJT88131.1"/>
    </source>
</evidence>
<comment type="caution">
    <text evidence="1">The sequence shown here is derived from an EMBL/GenBank/DDBJ whole genome shotgun (WGS) entry which is preliminary data.</text>
</comment>
<gene>
    <name evidence="1" type="ORF">D6T64_12150</name>
</gene>
<sequence>MGNADVVARKLEAIPTISTMTARYDSTNADGTVNVDFGAGLVTVYSAGFSTPLPGAGVRVLRLNGFTLMLGVVKPQPSYGEVIATGTPNITVRLTNGVELSLAYLNSYLNPAIGDVVLISWEGHGMVIGSPTAIPEPPVEYVPPNDAAPSPASSAREFVAVDSGNFYTGGGWNYTDPWSSASNTGAFFHNDIAGSIPDSAAISLVEFYVTETYNQHPNVLAKVGLHSLTGKSGNPNIRNSVDISAGTGWKVLPNSFGDALKTGAALGLGFPTVPGGVSYHKFRGRGSGPDGMIRITFSS</sequence>
<dbReference type="Proteomes" id="UP000272015">
    <property type="component" value="Unassembled WGS sequence"/>
</dbReference>
<evidence type="ECO:0000313" key="2">
    <source>
        <dbReference type="Proteomes" id="UP000272015"/>
    </source>
</evidence>